<sequence length="98" mass="10644">MKTTWLPQLQQDMCLTAQGLLSALSAKAVAGLGYRDALAKLATVAGTISKRNDSDGIIRTVAKHVNTRNEQSNTVNFTFNPQHNHRIRRSALQVAGAN</sequence>
<accession>A0A318JGB4</accession>
<organism evidence="1 2">
    <name type="scientific">Undibacterium pigrum</name>
    <dbReference type="NCBI Taxonomy" id="401470"/>
    <lineage>
        <taxon>Bacteria</taxon>
        <taxon>Pseudomonadati</taxon>
        <taxon>Pseudomonadota</taxon>
        <taxon>Betaproteobacteria</taxon>
        <taxon>Burkholderiales</taxon>
        <taxon>Oxalobacteraceae</taxon>
        <taxon>Undibacterium</taxon>
    </lineage>
</organism>
<protein>
    <submittedName>
        <fullName evidence="1">Uncharacterized protein</fullName>
    </submittedName>
</protein>
<evidence type="ECO:0000313" key="1">
    <source>
        <dbReference type="EMBL" id="PXX46815.1"/>
    </source>
</evidence>
<dbReference type="AlphaFoldDB" id="A0A318JGB4"/>
<proteinExistence type="predicted"/>
<comment type="caution">
    <text evidence="1">The sequence shown here is derived from an EMBL/GenBank/DDBJ whole genome shotgun (WGS) entry which is preliminary data.</text>
</comment>
<gene>
    <name evidence="1" type="ORF">DFR42_101391</name>
</gene>
<dbReference type="Proteomes" id="UP000247792">
    <property type="component" value="Unassembled WGS sequence"/>
</dbReference>
<dbReference type="EMBL" id="QJKB01000001">
    <property type="protein sequence ID" value="PXX46815.1"/>
    <property type="molecule type" value="Genomic_DNA"/>
</dbReference>
<evidence type="ECO:0000313" key="2">
    <source>
        <dbReference type="Proteomes" id="UP000247792"/>
    </source>
</evidence>
<name>A0A318JGB4_9BURK</name>
<reference evidence="1 2" key="1">
    <citation type="submission" date="2018-05" db="EMBL/GenBank/DDBJ databases">
        <title>Genomic Encyclopedia of Type Strains, Phase IV (KMG-IV): sequencing the most valuable type-strain genomes for metagenomic binning, comparative biology and taxonomic classification.</title>
        <authorList>
            <person name="Goeker M."/>
        </authorList>
    </citation>
    <scope>NUCLEOTIDE SEQUENCE [LARGE SCALE GENOMIC DNA]</scope>
    <source>
        <strain evidence="1 2">DSM 19792</strain>
    </source>
</reference>
<keyword evidence="2" id="KW-1185">Reference proteome</keyword>